<accession>A0A2P4YG94</accession>
<feature type="region of interest" description="Disordered" evidence="1">
    <location>
        <begin position="91"/>
        <end position="139"/>
    </location>
</feature>
<reference evidence="2 3" key="1">
    <citation type="journal article" date="2017" name="Genome Biol. Evol.">
        <title>Phytophthora megakarya and P. palmivora, closely related causal agents of cacao black pod rot, underwent increases in genome sizes and gene numbers by different mechanisms.</title>
        <authorList>
            <person name="Ali S.S."/>
            <person name="Shao J."/>
            <person name="Lary D.J."/>
            <person name="Kronmiller B."/>
            <person name="Shen D."/>
            <person name="Strem M.D."/>
            <person name="Amoako-Attah I."/>
            <person name="Akrofi A.Y."/>
            <person name="Begoude B.A."/>
            <person name="Ten Hoopen G.M."/>
            <person name="Coulibaly K."/>
            <person name="Kebe B.I."/>
            <person name="Melnick R.L."/>
            <person name="Guiltinan M.J."/>
            <person name="Tyler B.M."/>
            <person name="Meinhardt L.W."/>
            <person name="Bailey B.A."/>
        </authorList>
    </citation>
    <scope>NUCLEOTIDE SEQUENCE [LARGE SCALE GENOMIC DNA]</scope>
    <source>
        <strain evidence="3">sbr112.9</strain>
    </source>
</reference>
<feature type="compositionally biased region" description="Acidic residues" evidence="1">
    <location>
        <begin position="105"/>
        <end position="120"/>
    </location>
</feature>
<comment type="caution">
    <text evidence="2">The sequence shown here is derived from an EMBL/GenBank/DDBJ whole genome shotgun (WGS) entry which is preliminary data.</text>
</comment>
<evidence type="ECO:0000313" key="2">
    <source>
        <dbReference type="EMBL" id="POM76729.1"/>
    </source>
</evidence>
<keyword evidence="3" id="KW-1185">Reference proteome</keyword>
<name>A0A2P4YG94_9STRA</name>
<dbReference type="EMBL" id="NCKW01003398">
    <property type="protein sequence ID" value="POM76729.1"/>
    <property type="molecule type" value="Genomic_DNA"/>
</dbReference>
<protein>
    <submittedName>
        <fullName evidence="2">Secreted RxLR effector peptide protein</fullName>
    </submittedName>
</protein>
<dbReference type="AlphaFoldDB" id="A0A2P4YG94"/>
<evidence type="ECO:0000256" key="1">
    <source>
        <dbReference type="SAM" id="MobiDB-lite"/>
    </source>
</evidence>
<gene>
    <name evidence="2" type="ORF">PHPALM_6001</name>
</gene>
<dbReference type="OrthoDB" id="126966at2759"/>
<evidence type="ECO:0000313" key="3">
    <source>
        <dbReference type="Proteomes" id="UP000237271"/>
    </source>
</evidence>
<sequence length="173" mass="19786">MIDSLTTFYGDEAMAKMLEAAKRNPSTNTIATELQTAQFTQWLHEGAKPFHIWKMLNMEKATWMTNPDANVWRGLDGKHLLGYVKKADYGGVSEDESENSRNDMSDVDVDSDAVDYENSDDELKQASGDESDTSIKRQVLPEVRPFNHRLVSQECKLVPEVKPQTLNQREYRR</sequence>
<organism evidence="2 3">
    <name type="scientific">Phytophthora palmivora</name>
    <dbReference type="NCBI Taxonomy" id="4796"/>
    <lineage>
        <taxon>Eukaryota</taxon>
        <taxon>Sar</taxon>
        <taxon>Stramenopiles</taxon>
        <taxon>Oomycota</taxon>
        <taxon>Peronosporomycetes</taxon>
        <taxon>Peronosporales</taxon>
        <taxon>Peronosporaceae</taxon>
        <taxon>Phytophthora</taxon>
    </lineage>
</organism>
<proteinExistence type="predicted"/>
<dbReference type="Proteomes" id="UP000237271">
    <property type="component" value="Unassembled WGS sequence"/>
</dbReference>